<dbReference type="Proteomes" id="UP001145114">
    <property type="component" value="Unassembled WGS sequence"/>
</dbReference>
<evidence type="ECO:0000313" key="2">
    <source>
        <dbReference type="Proteomes" id="UP001145114"/>
    </source>
</evidence>
<sequence length="1279" mass="140563">MEKVGRPTPLFFRKELPSIYVGTYLHTHRWVRRYPTDSGGSGSDSSAGGDDAATQKDTENADAADTGPTAIAAICSICYLRARLYVSSWPRPRPSSKDSGDASMRCNEMSHHIHWVTDPRKGEAADSSDASGNAQAATVVGFRLQRSRCCRCDLEVTVELNEPRVPLATIQLMERNRRKGLEHHPVQVIRNMRMAVSAIVTLGRNTLKGDKRLVNTQSEKPRARLGFDNGCNSCLRILGFKLVDTVFYPPDEPETLRHVPEVLDQLEVVVSSLESRLPESERQNKYPVRPVLGDWLELVGGDTLPVQPGYEQRVVPMDEATKPVSPSYEVLRIDPRVTDEAVIWAYEKLAMEDEAAIPKFLNALLDLGKGRPSAKIQDKYQLEIDSGRLSQQMIDLAYAHFGTSDKSISDTFLVQLFDIACQERPTMVESHRDALRTIGKARNKLWLQELADHADAAMALGQEGEVTVPHTLTGTGAKTAAANLPSGLDNIGNTCYLNSLLQYYHTIRPLRKRLSRFGDRRTWNESLVPGRKDGMRLLSSDEISRSVRFVQLLGELFDKLSFATCDKSKKQRKSVRPSYDLAIMAFGGEEAAGITRPRSARIKNATARTRKKQSKSTVAPASQPPGLDPSLAEAKKTAVETESDTESVATGASGPQAAAVVGEGSDATSSNQQQQQTLSSGATATTEGEQIKPATVPPKSSTATSSASANRRITFMPQQDITECMNICMGYIEHALPPTSPAQPEDGDSGATQEENLYLPHHLFFGKLRHRLVRSDAQQVNRRAAAAADRGKVEAFHHLIITMSNSGNDIDECLDRLFEPTQVDLVEPTSSQPVAAKGGEGTPDPAEAPGGRSSGHRLEDAMDIEEDVRNNDIKGSQEQQQQQSFDDRGSAKEAEVVAGGGEAPMAKVQRQQQKQQAATAKVYHSVDELPPFLQIQVQRVQFDKASARTYKSNAPLTLRPIISMARFMTPKSLMVPDTPLPDSSARAADDSAVSIPPNSVADKLYELRHEKEKEVHMLSRIRNLKRGDDAIGGGQGQWSLDEMLTLSQNALNRATEWLSSTPADKREVVCEGRIDAEDIKSCGAELEKLRVCLDERGKELEDEIKAKAQKLRSYYVSQLPPEFSTAYSQLDAIIRASNTGGDGSGNSNCAVAEESQDSNDGEQAASRPKSTNTGPDAVAATTVGSMTVDWPPFDCPSAVADPTLYALHAVFIHQGEADWGHYWCYVCDHERQRWIRYNDSNVNEVPETEIYRDTSGSNANAYSVVYVRYSEIPRLVQIC</sequence>
<keyword evidence="1" id="KW-0378">Hydrolase</keyword>
<protein>
    <submittedName>
        <fullName evidence="1">Ubiquitin-specific protease ubp2</fullName>
        <ecNumber evidence="1">3.4.19.12</ecNumber>
    </submittedName>
</protein>
<comment type="caution">
    <text evidence="1">The sequence shown here is derived from an EMBL/GenBank/DDBJ whole genome shotgun (WGS) entry which is preliminary data.</text>
</comment>
<reference evidence="1" key="1">
    <citation type="submission" date="2022-06" db="EMBL/GenBank/DDBJ databases">
        <title>Phylogenomic reconstructions and comparative analyses of Kickxellomycotina fungi.</title>
        <authorList>
            <person name="Reynolds N.K."/>
            <person name="Stajich J.E."/>
            <person name="Barry K."/>
            <person name="Grigoriev I.V."/>
            <person name="Crous P."/>
            <person name="Smith M.E."/>
        </authorList>
    </citation>
    <scope>NUCLEOTIDE SEQUENCE</scope>
    <source>
        <strain evidence="1">RSA 2271</strain>
    </source>
</reference>
<evidence type="ECO:0000313" key="1">
    <source>
        <dbReference type="EMBL" id="KAJ1679546.1"/>
    </source>
</evidence>
<organism evidence="1 2">
    <name type="scientific">Spiromyces aspiralis</name>
    <dbReference type="NCBI Taxonomy" id="68401"/>
    <lineage>
        <taxon>Eukaryota</taxon>
        <taxon>Fungi</taxon>
        <taxon>Fungi incertae sedis</taxon>
        <taxon>Zoopagomycota</taxon>
        <taxon>Kickxellomycotina</taxon>
        <taxon>Kickxellomycetes</taxon>
        <taxon>Kickxellales</taxon>
        <taxon>Kickxellaceae</taxon>
        <taxon>Spiromyces</taxon>
    </lineage>
</organism>
<gene>
    <name evidence="1" type="primary">UBP2</name>
    <name evidence="1" type="ORF">EV182_001830</name>
</gene>
<keyword evidence="1" id="KW-0645">Protease</keyword>
<dbReference type="EMBL" id="JAMZIH010000315">
    <property type="protein sequence ID" value="KAJ1679546.1"/>
    <property type="molecule type" value="Genomic_DNA"/>
</dbReference>
<name>A0ACC1HV61_9FUNG</name>
<accession>A0ACC1HV61</accession>
<dbReference type="EC" id="3.4.19.12" evidence="1"/>
<proteinExistence type="predicted"/>
<keyword evidence="2" id="KW-1185">Reference proteome</keyword>